<dbReference type="AlphaFoldDB" id="A0AAD9U7S9"/>
<reference evidence="1" key="1">
    <citation type="journal article" date="2023" name="Plant J.">
        <title>Genome sequences and population genomics provide insights into the demographic history, inbreeding, and mutation load of two 'living fossil' tree species of Dipteronia.</title>
        <authorList>
            <person name="Feng Y."/>
            <person name="Comes H.P."/>
            <person name="Chen J."/>
            <person name="Zhu S."/>
            <person name="Lu R."/>
            <person name="Zhang X."/>
            <person name="Li P."/>
            <person name="Qiu J."/>
            <person name="Olsen K.M."/>
            <person name="Qiu Y."/>
        </authorList>
    </citation>
    <scope>NUCLEOTIDE SEQUENCE</scope>
    <source>
        <strain evidence="1">KIB01</strain>
    </source>
</reference>
<protein>
    <submittedName>
        <fullName evidence="1">Uncharacterized protein</fullName>
    </submittedName>
</protein>
<evidence type="ECO:0000313" key="2">
    <source>
        <dbReference type="Proteomes" id="UP001280121"/>
    </source>
</evidence>
<name>A0AAD9U7S9_9ROSI</name>
<proteinExistence type="predicted"/>
<gene>
    <name evidence="1" type="ORF">Ddye_016521</name>
</gene>
<comment type="caution">
    <text evidence="1">The sequence shown here is derived from an EMBL/GenBank/DDBJ whole genome shotgun (WGS) entry which is preliminary data.</text>
</comment>
<sequence>MHGKCPISVVTNGDKAMNKAIRLKLYEFMSHIDRAMSRLQNNELKDDFDSINEHPVLVTHLVQLEKHAAKFILETHLLGCEMK</sequence>
<organism evidence="1 2">
    <name type="scientific">Dipteronia dyeriana</name>
    <dbReference type="NCBI Taxonomy" id="168575"/>
    <lineage>
        <taxon>Eukaryota</taxon>
        <taxon>Viridiplantae</taxon>
        <taxon>Streptophyta</taxon>
        <taxon>Embryophyta</taxon>
        <taxon>Tracheophyta</taxon>
        <taxon>Spermatophyta</taxon>
        <taxon>Magnoliopsida</taxon>
        <taxon>eudicotyledons</taxon>
        <taxon>Gunneridae</taxon>
        <taxon>Pentapetalae</taxon>
        <taxon>rosids</taxon>
        <taxon>malvids</taxon>
        <taxon>Sapindales</taxon>
        <taxon>Sapindaceae</taxon>
        <taxon>Hippocastanoideae</taxon>
        <taxon>Acereae</taxon>
        <taxon>Dipteronia</taxon>
    </lineage>
</organism>
<accession>A0AAD9U7S9</accession>
<dbReference type="Proteomes" id="UP001280121">
    <property type="component" value="Unassembled WGS sequence"/>
</dbReference>
<keyword evidence="2" id="KW-1185">Reference proteome</keyword>
<dbReference type="EMBL" id="JANJYI010000005">
    <property type="protein sequence ID" value="KAK2649032.1"/>
    <property type="molecule type" value="Genomic_DNA"/>
</dbReference>
<evidence type="ECO:0000313" key="1">
    <source>
        <dbReference type="EMBL" id="KAK2649032.1"/>
    </source>
</evidence>